<sequence>MKVVDLNCVECWSFIAKWTGVKIADLFEEAGNYENESTIIFYSEDGYSTSLDNDYNARNRYYPHIQD</sequence>
<dbReference type="SUPFAM" id="SSF56524">
    <property type="entry name" value="Oxidoreductase molybdopterin-binding domain"/>
    <property type="match status" value="1"/>
</dbReference>
<accession>A0A0G3CDZ5</accession>
<evidence type="ECO:0000313" key="1">
    <source>
        <dbReference type="EMBL" id="AKJ38990.1"/>
    </source>
</evidence>
<organism evidence="1 2">
    <name type="scientific">Methanosarcina barkeri CM1</name>
    <dbReference type="NCBI Taxonomy" id="796385"/>
    <lineage>
        <taxon>Archaea</taxon>
        <taxon>Methanobacteriati</taxon>
        <taxon>Methanobacteriota</taxon>
        <taxon>Stenosarchaea group</taxon>
        <taxon>Methanomicrobia</taxon>
        <taxon>Methanosarcinales</taxon>
        <taxon>Methanosarcinaceae</taxon>
        <taxon>Methanosarcina</taxon>
    </lineage>
</organism>
<dbReference type="GeneID" id="24843882"/>
<proteinExistence type="predicted"/>
<name>A0A0G3CDZ5_METBA</name>
<evidence type="ECO:0000313" key="2">
    <source>
        <dbReference type="Proteomes" id="UP000035331"/>
    </source>
</evidence>
<protein>
    <submittedName>
        <fullName evidence="1">Uncharacterized protein</fullName>
    </submittedName>
</protein>
<reference evidence="1 2" key="2">
    <citation type="journal article" date="2015" name="Stand. Genomic Sci.">
        <title>The complete genome sequence of the rumen methanogen Methanosarcina barkeri CM1.</title>
        <authorList>
            <person name="Lambie S.C."/>
            <person name="Kelly W.J."/>
            <person name="Leahy S.C."/>
            <person name="Li D."/>
            <person name="Reilly K."/>
            <person name="McAllister T.A."/>
            <person name="Valle E.R."/>
            <person name="Attwood G.T."/>
            <person name="Altermann E."/>
        </authorList>
    </citation>
    <scope>NUCLEOTIDE SEQUENCE [LARGE SCALE GENOMIC DNA]</scope>
    <source>
        <strain evidence="1 2">CM1</strain>
    </source>
</reference>
<dbReference type="EMBL" id="CP008746">
    <property type="protein sequence ID" value="AKJ38990.1"/>
    <property type="molecule type" value="Genomic_DNA"/>
</dbReference>
<dbReference type="GeneID" id="24885668"/>
<dbReference type="PATRIC" id="fig|796385.3.peg.2439"/>
<reference evidence="2" key="1">
    <citation type="submission" date="2014-06" db="EMBL/GenBank/DDBJ databases">
        <title>The complete genome sequence of Methanosarcina barkeri CM1.</title>
        <authorList>
            <consortium name="Pastoral Greenhouse Gas Research Consortium"/>
            <person name="Lambie S.C."/>
            <person name="Leahy S.C."/>
            <person name="Kelly W.J."/>
            <person name="Li D."/>
            <person name="Reilly K."/>
            <person name="Attwood G.T."/>
            <person name="Altermann E."/>
        </authorList>
    </citation>
    <scope>NUCLEOTIDE SEQUENCE [LARGE SCALE GENOMIC DNA]</scope>
    <source>
        <strain evidence="2">CM1</strain>
    </source>
</reference>
<dbReference type="RefSeq" id="WP_052712678.1">
    <property type="nucleotide sequence ID" value="NZ_CP008746.1"/>
</dbReference>
<dbReference type="InterPro" id="IPR036374">
    <property type="entry name" value="OxRdtase_Mopterin-bd_sf"/>
</dbReference>
<dbReference type="Gene3D" id="3.90.420.10">
    <property type="entry name" value="Oxidoreductase, molybdopterin-binding domain"/>
    <property type="match status" value="1"/>
</dbReference>
<gene>
    <name evidence="1" type="ORF">MCM1_1968</name>
</gene>
<dbReference type="Proteomes" id="UP000035331">
    <property type="component" value="Chromosome"/>
</dbReference>
<dbReference type="AlphaFoldDB" id="A0A0G3CDZ5"/>